<protein>
    <submittedName>
        <fullName evidence="1">Uncharacterized protein</fullName>
    </submittedName>
</protein>
<dbReference type="Proteomes" id="UP001472677">
    <property type="component" value="Unassembled WGS sequence"/>
</dbReference>
<reference evidence="1 2" key="1">
    <citation type="journal article" date="2024" name="G3 (Bethesda)">
        <title>Genome assembly of Hibiscus sabdariffa L. provides insights into metabolisms of medicinal natural products.</title>
        <authorList>
            <person name="Kim T."/>
        </authorList>
    </citation>
    <scope>NUCLEOTIDE SEQUENCE [LARGE SCALE GENOMIC DNA]</scope>
    <source>
        <strain evidence="1">TK-2024</strain>
        <tissue evidence="1">Old leaves</tissue>
    </source>
</reference>
<proteinExistence type="predicted"/>
<dbReference type="EMBL" id="JBBPBM010000040">
    <property type="protein sequence ID" value="KAK8525321.1"/>
    <property type="molecule type" value="Genomic_DNA"/>
</dbReference>
<sequence>MACSIDHLKKVASEGFPLIDELYGRKLPEKAHRRAPIPRNLDHHHHQKLVPTQYVYHGPQAVTVVQQLVTGSYQQVQSTQTHERWYVCQVSYSPTHQ</sequence>
<keyword evidence="2" id="KW-1185">Reference proteome</keyword>
<gene>
    <name evidence="1" type="ORF">V6N12_014016</name>
</gene>
<evidence type="ECO:0000313" key="2">
    <source>
        <dbReference type="Proteomes" id="UP001472677"/>
    </source>
</evidence>
<name>A0ABR2CXP5_9ROSI</name>
<accession>A0ABR2CXP5</accession>
<comment type="caution">
    <text evidence="1">The sequence shown here is derived from an EMBL/GenBank/DDBJ whole genome shotgun (WGS) entry which is preliminary data.</text>
</comment>
<organism evidence="1 2">
    <name type="scientific">Hibiscus sabdariffa</name>
    <name type="common">roselle</name>
    <dbReference type="NCBI Taxonomy" id="183260"/>
    <lineage>
        <taxon>Eukaryota</taxon>
        <taxon>Viridiplantae</taxon>
        <taxon>Streptophyta</taxon>
        <taxon>Embryophyta</taxon>
        <taxon>Tracheophyta</taxon>
        <taxon>Spermatophyta</taxon>
        <taxon>Magnoliopsida</taxon>
        <taxon>eudicotyledons</taxon>
        <taxon>Gunneridae</taxon>
        <taxon>Pentapetalae</taxon>
        <taxon>rosids</taxon>
        <taxon>malvids</taxon>
        <taxon>Malvales</taxon>
        <taxon>Malvaceae</taxon>
        <taxon>Malvoideae</taxon>
        <taxon>Hibiscus</taxon>
    </lineage>
</organism>
<evidence type="ECO:0000313" key="1">
    <source>
        <dbReference type="EMBL" id="KAK8525321.1"/>
    </source>
</evidence>